<keyword evidence="8" id="KW-0274">FAD</keyword>
<dbReference type="AlphaFoldDB" id="A0A839QL17"/>
<dbReference type="Pfam" id="PF16901">
    <property type="entry name" value="DAO_C"/>
    <property type="match status" value="1"/>
</dbReference>
<dbReference type="InterPro" id="IPR038299">
    <property type="entry name" value="DAO_C_sf"/>
</dbReference>
<dbReference type="PRINTS" id="PR01001">
    <property type="entry name" value="FADG3PDH"/>
</dbReference>
<comment type="cofactor">
    <cofactor evidence="1 11">
        <name>FAD</name>
        <dbReference type="ChEBI" id="CHEBI:57692"/>
    </cofactor>
</comment>
<dbReference type="PANTHER" id="PTHR11985">
    <property type="entry name" value="GLYCEROL-3-PHOSPHATE DEHYDROGENASE"/>
    <property type="match status" value="1"/>
</dbReference>
<name>A0A839QL17_9MICC</name>
<comment type="subcellular location">
    <subcellularLocation>
        <location evidence="2">Cytoplasm</location>
    </subcellularLocation>
</comment>
<keyword evidence="6 11" id="KW-0285">Flavoprotein</keyword>
<comment type="catalytic activity">
    <reaction evidence="10 11">
        <text>a quinone + sn-glycerol 3-phosphate = dihydroxyacetone phosphate + a quinol</text>
        <dbReference type="Rhea" id="RHEA:18977"/>
        <dbReference type="ChEBI" id="CHEBI:24646"/>
        <dbReference type="ChEBI" id="CHEBI:57597"/>
        <dbReference type="ChEBI" id="CHEBI:57642"/>
        <dbReference type="ChEBI" id="CHEBI:132124"/>
        <dbReference type="EC" id="1.1.5.3"/>
    </reaction>
</comment>
<comment type="caution">
    <text evidence="14">The sequence shown here is derived from an EMBL/GenBank/DDBJ whole genome shotgun (WGS) entry which is preliminary data.</text>
</comment>
<accession>A0A839QL17</accession>
<evidence type="ECO:0000256" key="3">
    <source>
        <dbReference type="ARBA" id="ARBA00007330"/>
    </source>
</evidence>
<dbReference type="EC" id="1.1.5.3" evidence="4 11"/>
<evidence type="ECO:0000256" key="6">
    <source>
        <dbReference type="ARBA" id="ARBA00022630"/>
    </source>
</evidence>
<dbReference type="GO" id="GO:0004368">
    <property type="term" value="F:glycerol-3-phosphate dehydrogenase (quinone) activity"/>
    <property type="evidence" value="ECO:0007669"/>
    <property type="project" value="UniProtKB-EC"/>
</dbReference>
<feature type="domain" description="FAD dependent oxidoreductase" evidence="12">
    <location>
        <begin position="35"/>
        <end position="388"/>
    </location>
</feature>
<evidence type="ECO:0000256" key="10">
    <source>
        <dbReference type="ARBA" id="ARBA00049055"/>
    </source>
</evidence>
<organism evidence="14 15">
    <name type="scientific">Paeniglutamicibacter cryotolerans</name>
    <dbReference type="NCBI Taxonomy" id="670079"/>
    <lineage>
        <taxon>Bacteria</taxon>
        <taxon>Bacillati</taxon>
        <taxon>Actinomycetota</taxon>
        <taxon>Actinomycetes</taxon>
        <taxon>Micrococcales</taxon>
        <taxon>Micrococcaceae</taxon>
        <taxon>Paeniglutamicibacter</taxon>
    </lineage>
</organism>
<evidence type="ECO:0000256" key="11">
    <source>
        <dbReference type="RuleBase" id="RU361217"/>
    </source>
</evidence>
<evidence type="ECO:0000256" key="8">
    <source>
        <dbReference type="ARBA" id="ARBA00022827"/>
    </source>
</evidence>
<evidence type="ECO:0000256" key="4">
    <source>
        <dbReference type="ARBA" id="ARBA00013029"/>
    </source>
</evidence>
<dbReference type="EMBL" id="JACHVS010000001">
    <property type="protein sequence ID" value="MBB2993862.1"/>
    <property type="molecule type" value="Genomic_DNA"/>
</dbReference>
<dbReference type="InterPro" id="IPR036188">
    <property type="entry name" value="FAD/NAD-bd_sf"/>
</dbReference>
<keyword evidence="7" id="KW-0319">Glycerol metabolism</keyword>
<dbReference type="PROSITE" id="PS00978">
    <property type="entry name" value="FAD_G3PDH_2"/>
    <property type="match status" value="1"/>
</dbReference>
<dbReference type="PANTHER" id="PTHR11985:SF31">
    <property type="entry name" value="GLYCEROL-3-PHOSPHATE DEHYDROGENASE 2"/>
    <property type="match status" value="1"/>
</dbReference>
<dbReference type="Gene3D" id="3.30.9.10">
    <property type="entry name" value="D-Amino Acid Oxidase, subunit A, domain 2"/>
    <property type="match status" value="1"/>
</dbReference>
<comment type="similarity">
    <text evidence="3 11">Belongs to the FAD-dependent glycerol-3-phosphate dehydrogenase family.</text>
</comment>
<protein>
    <recommendedName>
        <fullName evidence="4 11">Glycerol-3-phosphate dehydrogenase</fullName>
        <ecNumber evidence="4 11">1.1.5.3</ecNumber>
    </recommendedName>
</protein>
<dbReference type="GO" id="GO:0009331">
    <property type="term" value="C:glycerol-3-phosphate dehydrogenase (FAD) complex"/>
    <property type="evidence" value="ECO:0007669"/>
    <property type="project" value="UniProtKB-UniRule"/>
</dbReference>
<dbReference type="InterPro" id="IPR031656">
    <property type="entry name" value="DAO_C"/>
</dbReference>
<evidence type="ECO:0000313" key="15">
    <source>
        <dbReference type="Proteomes" id="UP000523000"/>
    </source>
</evidence>
<keyword evidence="9 11" id="KW-0560">Oxidoreductase</keyword>
<feature type="domain" description="Alpha-glycerophosphate oxidase C-terminal" evidence="13">
    <location>
        <begin position="415"/>
        <end position="539"/>
    </location>
</feature>
<dbReference type="FunFam" id="1.10.8.870:FF:000003">
    <property type="entry name" value="Glycerol-3-phosphate dehydrogenase"/>
    <property type="match status" value="1"/>
</dbReference>
<evidence type="ECO:0000259" key="12">
    <source>
        <dbReference type="Pfam" id="PF01266"/>
    </source>
</evidence>
<keyword evidence="5" id="KW-0963">Cytoplasm</keyword>
<dbReference type="Pfam" id="PF01266">
    <property type="entry name" value="DAO"/>
    <property type="match status" value="1"/>
</dbReference>
<gene>
    <name evidence="14" type="ORF">E9229_000053</name>
</gene>
<dbReference type="Gene3D" id="1.10.8.870">
    <property type="entry name" value="Alpha-glycerophosphate oxidase, cap domain"/>
    <property type="match status" value="1"/>
</dbReference>
<dbReference type="InterPro" id="IPR000447">
    <property type="entry name" value="G3P_DH_FAD-dep"/>
</dbReference>
<evidence type="ECO:0000256" key="7">
    <source>
        <dbReference type="ARBA" id="ARBA00022798"/>
    </source>
</evidence>
<dbReference type="GO" id="GO:0006071">
    <property type="term" value="P:glycerol metabolic process"/>
    <property type="evidence" value="ECO:0007669"/>
    <property type="project" value="UniProtKB-KW"/>
</dbReference>
<evidence type="ECO:0000256" key="9">
    <source>
        <dbReference type="ARBA" id="ARBA00023002"/>
    </source>
</evidence>
<evidence type="ECO:0000256" key="5">
    <source>
        <dbReference type="ARBA" id="ARBA00022490"/>
    </source>
</evidence>
<dbReference type="Proteomes" id="UP000523000">
    <property type="component" value="Unassembled WGS sequence"/>
</dbReference>
<dbReference type="PROSITE" id="PS00977">
    <property type="entry name" value="FAD_G3PDH_1"/>
    <property type="match status" value="1"/>
</dbReference>
<proteinExistence type="inferred from homology"/>
<dbReference type="Gene3D" id="3.50.50.60">
    <property type="entry name" value="FAD/NAD(P)-binding domain"/>
    <property type="match status" value="1"/>
</dbReference>
<dbReference type="GO" id="GO:0046168">
    <property type="term" value="P:glycerol-3-phosphate catabolic process"/>
    <property type="evidence" value="ECO:0007669"/>
    <property type="project" value="TreeGrafter"/>
</dbReference>
<dbReference type="InterPro" id="IPR006076">
    <property type="entry name" value="FAD-dep_OxRdtase"/>
</dbReference>
<evidence type="ECO:0000259" key="13">
    <source>
        <dbReference type="Pfam" id="PF16901"/>
    </source>
</evidence>
<evidence type="ECO:0000256" key="1">
    <source>
        <dbReference type="ARBA" id="ARBA00001974"/>
    </source>
</evidence>
<dbReference type="RefSeq" id="WP_183509213.1">
    <property type="nucleotide sequence ID" value="NZ_BAABGK010000081.1"/>
</dbReference>
<evidence type="ECO:0000256" key="2">
    <source>
        <dbReference type="ARBA" id="ARBA00004496"/>
    </source>
</evidence>
<keyword evidence="15" id="KW-1185">Reference proteome</keyword>
<sequence>MAAIDPRTGKLDTDFRAASVAAIKATAAPGAEELDLLIIGGGVVGAGAALDAVTRGLKVAIVEERDWASGTSSRSSKLIHGGLRYLEMLDFALVREALHERGLLMERLAPHLVHPVPFIYPLTKRIVERPYVGAGIALYDLLSMASGHSRGVPFHKHLSRHATLKAVPSLKTDAFVGSIRYYDAQVDDARLVLNLIRTAAHYGAWAANRVRVTSFLRAGERVVGAALQDQETGEVFEVRAKQVVNATGVWTDETQAMVTDRGQLKVRASKGVHLVVPRDRIASTVGMILRTEKSVLFVIPWGRHWIIGTTDTDWTLDKAHPAATAKDIDYLLGHVNTVLRRPLTREDVEGVYAGLRPLLAGESDSTAKLSREHVVAHPVPGLVVVAGGKYTTYRVMAKDAVDEAARAMDAAIPPSCTDSIPLLGAEGYRAACNRRHAMARRAGVHVARVEHLLGRYGSMAIDVLDLITADPALGAPLPGADDYLAAEVIYATTHEGARHIHDVLTRRTRISIEAWDRGISAAPEVARLMAPILGWSDAQMSREVLHYVARVEAERASQEEPDDVSADRIRLNVEDIVPVRD</sequence>
<evidence type="ECO:0000313" key="14">
    <source>
        <dbReference type="EMBL" id="MBB2993862.1"/>
    </source>
</evidence>
<dbReference type="SUPFAM" id="SSF51905">
    <property type="entry name" value="FAD/NAD(P)-binding domain"/>
    <property type="match status" value="1"/>
</dbReference>
<reference evidence="14 15" key="1">
    <citation type="submission" date="2020-08" db="EMBL/GenBank/DDBJ databases">
        <title>Sequencing the genomes of 1000 actinobacteria strains.</title>
        <authorList>
            <person name="Klenk H.-P."/>
        </authorList>
    </citation>
    <scope>NUCLEOTIDE SEQUENCE [LARGE SCALE GENOMIC DNA]</scope>
    <source>
        <strain evidence="14 15">DSM 22826</strain>
    </source>
</reference>